<dbReference type="EMBL" id="QNRT01000001">
    <property type="protein sequence ID" value="RBP52997.1"/>
    <property type="molecule type" value="Genomic_DNA"/>
</dbReference>
<organism evidence="1 2">
    <name type="scientific">Arenicella xantha</name>
    <dbReference type="NCBI Taxonomy" id="644221"/>
    <lineage>
        <taxon>Bacteria</taxon>
        <taxon>Pseudomonadati</taxon>
        <taxon>Pseudomonadota</taxon>
        <taxon>Gammaproteobacteria</taxon>
        <taxon>Arenicellales</taxon>
        <taxon>Arenicellaceae</taxon>
        <taxon>Arenicella</taxon>
    </lineage>
</organism>
<keyword evidence="2" id="KW-1185">Reference proteome</keyword>
<reference evidence="1 2" key="1">
    <citation type="submission" date="2018-06" db="EMBL/GenBank/DDBJ databases">
        <title>Genomic Encyclopedia of Type Strains, Phase IV (KMG-IV): sequencing the most valuable type-strain genomes for metagenomic binning, comparative biology and taxonomic classification.</title>
        <authorList>
            <person name="Goeker M."/>
        </authorList>
    </citation>
    <scope>NUCLEOTIDE SEQUENCE [LARGE SCALE GENOMIC DNA]</scope>
    <source>
        <strain evidence="1 2">DSM 24032</strain>
    </source>
</reference>
<dbReference type="RefSeq" id="WP_113952604.1">
    <property type="nucleotide sequence ID" value="NZ_QNRT01000001.1"/>
</dbReference>
<protein>
    <submittedName>
        <fullName evidence="1">Uncharacterized protein</fullName>
    </submittedName>
</protein>
<evidence type="ECO:0000313" key="2">
    <source>
        <dbReference type="Proteomes" id="UP000253083"/>
    </source>
</evidence>
<name>A0A395JND9_9GAMM</name>
<dbReference type="InParanoid" id="A0A395JND9"/>
<sequence length="221" mass="25349">MKTNLNNSSNELSSLEEYQLQKMNFMGMRLRYFEQLQPRLKRYISAACGKPNADKIHSWIRSEKPIIHLTFSINGMVSSAESIYILNRFYERLNQSIGPTKDGCTRLYAFSSDLLLDQSLSRTNFSSSTNIEAIFCDPDSIFTNPELIKSLIRDALIWAINEMKTWKGFVDDTEIINLTIADIPMNQAFKTRHFDLRTSVEFDCIGFPSNGGIRFSRAISD</sequence>
<gene>
    <name evidence="1" type="ORF">DFR28_101381</name>
</gene>
<proteinExistence type="predicted"/>
<dbReference type="Proteomes" id="UP000253083">
    <property type="component" value="Unassembled WGS sequence"/>
</dbReference>
<dbReference type="AlphaFoldDB" id="A0A395JND9"/>
<comment type="caution">
    <text evidence="1">The sequence shown here is derived from an EMBL/GenBank/DDBJ whole genome shotgun (WGS) entry which is preliminary data.</text>
</comment>
<accession>A0A395JND9</accession>
<evidence type="ECO:0000313" key="1">
    <source>
        <dbReference type="EMBL" id="RBP52997.1"/>
    </source>
</evidence>